<sequence length="311" mass="33851">MISNKKQKLVFENKNVCIHGNLHGPLVTDNVRGEILCASCGAVITDRTEDSGSEQRSFTPDDYANSTRTGLGSALSIHDKGLSTIIGHTDKDASGNSISTYMKYTFNRLRTWDSRSKSSSAERNLRSAFVIMGTIQPKLDVSDAVVERAAYLYRKALTKNIIRGRTISGTILSALYVACRESGVPRTLQDVSDAGNISFKNLSRHYRVFVKALELHVDSLNPSEFVSKIGTSVGLSEKAKRDALDIIEKAKQKGIVDGKNPVSLAATALFLSAILNEEKATQDKIAQASGISSVTIRNVAKVIRKSLELSK</sequence>
<reference evidence="8" key="1">
    <citation type="submission" date="2015-10" db="EMBL/GenBank/DDBJ databases">
        <authorList>
            <person name="Lehtovirta-Morley L.E."/>
            <person name="Vieille C."/>
        </authorList>
    </citation>
    <scope>NUCLEOTIDE SEQUENCE [LARGE SCALE GENOMIC DNA]</scope>
</reference>
<organism evidence="7 8">
    <name type="scientific">Nitrosotalea devaniterrae</name>
    <dbReference type="NCBI Taxonomy" id="1078905"/>
    <lineage>
        <taxon>Archaea</taxon>
        <taxon>Nitrososphaerota</taxon>
        <taxon>Nitrososphaeria</taxon>
        <taxon>Nitrosotaleales</taxon>
        <taxon>Nitrosotaleaceae</taxon>
        <taxon>Nitrosotalea</taxon>
    </lineage>
</organism>
<keyword evidence="7" id="KW-0648">Protein biosynthesis</keyword>
<dbReference type="GO" id="GO:0017025">
    <property type="term" value="F:TBP-class protein binding"/>
    <property type="evidence" value="ECO:0007669"/>
    <property type="project" value="InterPro"/>
</dbReference>
<dbReference type="Proteomes" id="UP000196239">
    <property type="component" value="Chromosome 1"/>
</dbReference>
<dbReference type="PROSITE" id="PS00782">
    <property type="entry name" value="TFIIB"/>
    <property type="match status" value="1"/>
</dbReference>
<dbReference type="InterPro" id="IPR013150">
    <property type="entry name" value="TFIIB_cyclin"/>
</dbReference>
<feature type="domain" description="Cyclin-like" evidence="6">
    <location>
        <begin position="224"/>
        <end position="305"/>
    </location>
</feature>
<comment type="similarity">
    <text evidence="1">Belongs to the TFIIB family.</text>
</comment>
<evidence type="ECO:0000259" key="6">
    <source>
        <dbReference type="SMART" id="SM00385"/>
    </source>
</evidence>
<keyword evidence="3" id="KW-0677">Repeat</keyword>
<evidence type="ECO:0000256" key="1">
    <source>
        <dbReference type="ARBA" id="ARBA00010857"/>
    </source>
</evidence>
<dbReference type="KEGG" id="ndv:NDEV_1233"/>
<keyword evidence="7" id="KW-0396">Initiation factor</keyword>
<dbReference type="SUPFAM" id="SSF57783">
    <property type="entry name" value="Zinc beta-ribbon"/>
    <property type="match status" value="1"/>
</dbReference>
<dbReference type="Pfam" id="PF00382">
    <property type="entry name" value="TFIIB"/>
    <property type="match status" value="2"/>
</dbReference>
<evidence type="ECO:0000256" key="4">
    <source>
        <dbReference type="ARBA" id="ARBA00023015"/>
    </source>
</evidence>
<dbReference type="PANTHER" id="PTHR11618:SF13">
    <property type="entry name" value="TRANSCRIPTION INITIATION FACTOR IIB"/>
    <property type="match status" value="1"/>
</dbReference>
<dbReference type="InterPro" id="IPR023486">
    <property type="entry name" value="TFIIB_CS"/>
</dbReference>
<protein>
    <recommendedName>
        <fullName evidence="2">Transcription initiation factor IIB</fullName>
    </recommendedName>
</protein>
<evidence type="ECO:0000313" key="7">
    <source>
        <dbReference type="EMBL" id="CUR51998.1"/>
    </source>
</evidence>
<evidence type="ECO:0000256" key="3">
    <source>
        <dbReference type="ARBA" id="ARBA00022737"/>
    </source>
</evidence>
<dbReference type="AlphaFoldDB" id="A0A128A3T9"/>
<keyword evidence="8" id="KW-1185">Reference proteome</keyword>
<keyword evidence="5" id="KW-0804">Transcription</keyword>
<dbReference type="SMART" id="SM00385">
    <property type="entry name" value="CYCLIN"/>
    <property type="match status" value="2"/>
</dbReference>
<dbReference type="Gene3D" id="1.10.472.170">
    <property type="match status" value="1"/>
</dbReference>
<dbReference type="GO" id="GO:0070897">
    <property type="term" value="P:transcription preinitiation complex assembly"/>
    <property type="evidence" value="ECO:0007669"/>
    <property type="project" value="InterPro"/>
</dbReference>
<proteinExistence type="inferred from homology"/>
<dbReference type="PANTHER" id="PTHR11618">
    <property type="entry name" value="TRANSCRIPTION INITIATION FACTOR IIB-RELATED"/>
    <property type="match status" value="1"/>
</dbReference>
<evidence type="ECO:0000256" key="5">
    <source>
        <dbReference type="ARBA" id="ARBA00023163"/>
    </source>
</evidence>
<dbReference type="FunFam" id="1.10.472.170:FF:000001">
    <property type="entry name" value="Transcription initiation factor IIB"/>
    <property type="match status" value="1"/>
</dbReference>
<dbReference type="EMBL" id="LN890280">
    <property type="protein sequence ID" value="CUR51998.1"/>
    <property type="molecule type" value="Genomic_DNA"/>
</dbReference>
<evidence type="ECO:0000313" key="8">
    <source>
        <dbReference type="Proteomes" id="UP000196239"/>
    </source>
</evidence>
<dbReference type="InterPro" id="IPR000812">
    <property type="entry name" value="TFIIB"/>
</dbReference>
<name>A0A128A3T9_9ARCH</name>
<keyword evidence="4" id="KW-0805">Transcription regulation</keyword>
<accession>A0A128A3T9</accession>
<dbReference type="Gene3D" id="1.10.472.10">
    <property type="entry name" value="Cyclin-like"/>
    <property type="match status" value="1"/>
</dbReference>
<dbReference type="PRINTS" id="PR00685">
    <property type="entry name" value="TIFACTORIIB"/>
</dbReference>
<gene>
    <name evidence="7" type="ORF">NDEV_1233</name>
</gene>
<evidence type="ECO:0000256" key="2">
    <source>
        <dbReference type="ARBA" id="ARBA00013932"/>
    </source>
</evidence>
<dbReference type="InterPro" id="IPR036915">
    <property type="entry name" value="Cyclin-like_sf"/>
</dbReference>
<dbReference type="InterPro" id="IPR013763">
    <property type="entry name" value="Cyclin-like_dom"/>
</dbReference>
<dbReference type="SUPFAM" id="SSF47954">
    <property type="entry name" value="Cyclin-like"/>
    <property type="match status" value="2"/>
</dbReference>
<dbReference type="GO" id="GO:0097550">
    <property type="term" value="C:transcription preinitiation complex"/>
    <property type="evidence" value="ECO:0007669"/>
    <property type="project" value="TreeGrafter"/>
</dbReference>
<feature type="domain" description="Cyclin-like" evidence="6">
    <location>
        <begin position="128"/>
        <end position="211"/>
    </location>
</feature>
<dbReference type="GO" id="GO:0003743">
    <property type="term" value="F:translation initiation factor activity"/>
    <property type="evidence" value="ECO:0007669"/>
    <property type="project" value="UniProtKB-KW"/>
</dbReference>